<feature type="compositionally biased region" description="Polar residues" evidence="1">
    <location>
        <begin position="343"/>
        <end position="355"/>
    </location>
</feature>
<feature type="compositionally biased region" description="Basic and acidic residues" evidence="1">
    <location>
        <begin position="228"/>
        <end position="272"/>
    </location>
</feature>
<feature type="compositionally biased region" description="Polar residues" evidence="1">
    <location>
        <begin position="287"/>
        <end position="334"/>
    </location>
</feature>
<feature type="compositionally biased region" description="Polar residues" evidence="1">
    <location>
        <begin position="60"/>
        <end position="69"/>
    </location>
</feature>
<feature type="region of interest" description="Disordered" evidence="1">
    <location>
        <begin position="223"/>
        <end position="393"/>
    </location>
</feature>
<feature type="region of interest" description="Disordered" evidence="1">
    <location>
        <begin position="51"/>
        <end position="122"/>
    </location>
</feature>
<accession>A0A6A5WU13</accession>
<sequence length="393" mass="42031">MRSLPSSIIQVSETHGPRCSLLTLYEEPQMFSTPAPGPAPAPALAAGPMGIMRNKRKSNPPESVGNSNQTSLDPLSSSAPSASTAPSTVTDQTPSSDKPGPPSQKPDPPKKPAFVVVPPTGSSRVPEGHWPAGCCNFWLCVCPYVRFCSGNKDPTTGWCMRCIEANNDSCSIRHAATQWCDALAVALCFVPFCTCMPAGCWPGPKWEPLKLYRKAVNYHKTRHARRAKREEGKKKKLEKKEERKRKLEAKLEEPNKLEEAKAQAIKEGRDPDTISLKDLGNWRASAKKTTLTITAPGETSGSAPRTTPSQRASPSPTIAGPSGTSGSATRTTPAPTIIGPSSGPRSVQQGSSSAPRKSRSGVVIKPNQPRPEPSPLSSHEPAVPEVSSRHVLS</sequence>
<dbReference type="Proteomes" id="UP000799779">
    <property type="component" value="Unassembled WGS sequence"/>
</dbReference>
<feature type="compositionally biased region" description="Low complexity" evidence="1">
    <location>
        <begin position="70"/>
        <end position="98"/>
    </location>
</feature>
<protein>
    <submittedName>
        <fullName evidence="2">Uncharacterized protein</fullName>
    </submittedName>
</protein>
<gene>
    <name evidence="2" type="ORF">P154DRAFT_34161</name>
</gene>
<evidence type="ECO:0000313" key="2">
    <source>
        <dbReference type="EMBL" id="KAF2004578.1"/>
    </source>
</evidence>
<evidence type="ECO:0000313" key="3">
    <source>
        <dbReference type="Proteomes" id="UP000799779"/>
    </source>
</evidence>
<organism evidence="2 3">
    <name type="scientific">Amniculicola lignicola CBS 123094</name>
    <dbReference type="NCBI Taxonomy" id="1392246"/>
    <lineage>
        <taxon>Eukaryota</taxon>
        <taxon>Fungi</taxon>
        <taxon>Dikarya</taxon>
        <taxon>Ascomycota</taxon>
        <taxon>Pezizomycotina</taxon>
        <taxon>Dothideomycetes</taxon>
        <taxon>Pleosporomycetidae</taxon>
        <taxon>Pleosporales</taxon>
        <taxon>Amniculicolaceae</taxon>
        <taxon>Amniculicola</taxon>
    </lineage>
</organism>
<name>A0A6A5WU13_9PLEO</name>
<dbReference type="EMBL" id="ML977566">
    <property type="protein sequence ID" value="KAF2004578.1"/>
    <property type="molecule type" value="Genomic_DNA"/>
</dbReference>
<proteinExistence type="predicted"/>
<dbReference type="AlphaFoldDB" id="A0A6A5WU13"/>
<keyword evidence="3" id="KW-1185">Reference proteome</keyword>
<evidence type="ECO:0000256" key="1">
    <source>
        <dbReference type="SAM" id="MobiDB-lite"/>
    </source>
</evidence>
<reference evidence="2" key="1">
    <citation type="journal article" date="2020" name="Stud. Mycol.">
        <title>101 Dothideomycetes genomes: a test case for predicting lifestyles and emergence of pathogens.</title>
        <authorList>
            <person name="Haridas S."/>
            <person name="Albert R."/>
            <person name="Binder M."/>
            <person name="Bloem J."/>
            <person name="Labutti K."/>
            <person name="Salamov A."/>
            <person name="Andreopoulos B."/>
            <person name="Baker S."/>
            <person name="Barry K."/>
            <person name="Bills G."/>
            <person name="Bluhm B."/>
            <person name="Cannon C."/>
            <person name="Castanera R."/>
            <person name="Culley D."/>
            <person name="Daum C."/>
            <person name="Ezra D."/>
            <person name="Gonzalez J."/>
            <person name="Henrissat B."/>
            <person name="Kuo A."/>
            <person name="Liang C."/>
            <person name="Lipzen A."/>
            <person name="Lutzoni F."/>
            <person name="Magnuson J."/>
            <person name="Mondo S."/>
            <person name="Nolan M."/>
            <person name="Ohm R."/>
            <person name="Pangilinan J."/>
            <person name="Park H.-J."/>
            <person name="Ramirez L."/>
            <person name="Alfaro M."/>
            <person name="Sun H."/>
            <person name="Tritt A."/>
            <person name="Yoshinaga Y."/>
            <person name="Zwiers L.-H."/>
            <person name="Turgeon B."/>
            <person name="Goodwin S."/>
            <person name="Spatafora J."/>
            <person name="Crous P."/>
            <person name="Grigoriev I."/>
        </authorList>
    </citation>
    <scope>NUCLEOTIDE SEQUENCE</scope>
    <source>
        <strain evidence="2">CBS 123094</strain>
    </source>
</reference>